<dbReference type="PANTHER" id="PTHR46573">
    <property type="entry name" value="WD REPEAT, SAM AND U-BOX DOMAIN-CONTAINING PROTEIN 1"/>
    <property type="match status" value="1"/>
</dbReference>
<feature type="region of interest" description="Disordered" evidence="2">
    <location>
        <begin position="1"/>
        <end position="26"/>
    </location>
</feature>
<protein>
    <submittedName>
        <fullName evidence="4">U-box domain-containing protein 10</fullName>
    </submittedName>
</protein>
<comment type="caution">
    <text evidence="4">The sequence shown here is derived from an EMBL/GenBank/DDBJ whole genome shotgun (WGS) entry which is preliminary data.</text>
</comment>
<dbReference type="OrthoDB" id="2016400at2759"/>
<dbReference type="InterPro" id="IPR003613">
    <property type="entry name" value="Ubox_domain"/>
</dbReference>
<feature type="domain" description="U-box" evidence="3">
    <location>
        <begin position="243"/>
        <end position="316"/>
    </location>
</feature>
<dbReference type="SMART" id="SM00248">
    <property type="entry name" value="ANK"/>
    <property type="match status" value="2"/>
</dbReference>
<feature type="repeat" description="ANK" evidence="1">
    <location>
        <begin position="28"/>
        <end position="60"/>
    </location>
</feature>
<evidence type="ECO:0000313" key="5">
    <source>
        <dbReference type="Proteomes" id="UP000236333"/>
    </source>
</evidence>
<dbReference type="PROSITE" id="PS50297">
    <property type="entry name" value="ANK_REP_REGION"/>
    <property type="match status" value="2"/>
</dbReference>
<dbReference type="InterPro" id="IPR036770">
    <property type="entry name" value="Ankyrin_rpt-contain_sf"/>
</dbReference>
<dbReference type="AlphaFoldDB" id="A0A2J8AFV4"/>
<dbReference type="SUPFAM" id="SSF57850">
    <property type="entry name" value="RING/U-box"/>
    <property type="match status" value="1"/>
</dbReference>
<dbReference type="PROSITE" id="PS50088">
    <property type="entry name" value="ANK_REPEAT"/>
    <property type="match status" value="2"/>
</dbReference>
<evidence type="ECO:0000256" key="2">
    <source>
        <dbReference type="SAM" id="MobiDB-lite"/>
    </source>
</evidence>
<feature type="repeat" description="ANK" evidence="1">
    <location>
        <begin position="62"/>
        <end position="94"/>
    </location>
</feature>
<dbReference type="Pfam" id="PF12796">
    <property type="entry name" value="Ank_2"/>
    <property type="match status" value="1"/>
</dbReference>
<dbReference type="GO" id="GO:0016567">
    <property type="term" value="P:protein ubiquitination"/>
    <property type="evidence" value="ECO:0007669"/>
    <property type="project" value="UniProtKB-UniPathway"/>
</dbReference>
<dbReference type="Proteomes" id="UP000236333">
    <property type="component" value="Unassembled WGS sequence"/>
</dbReference>
<dbReference type="PROSITE" id="PS51698">
    <property type="entry name" value="U_BOX"/>
    <property type="match status" value="1"/>
</dbReference>
<reference evidence="4 5" key="1">
    <citation type="journal article" date="2017" name="Mol. Biol. Evol.">
        <title>The 4-celled Tetrabaena socialis nuclear genome reveals the essential components for genetic control of cell number at the origin of multicellularity in the volvocine lineage.</title>
        <authorList>
            <person name="Featherston J."/>
            <person name="Arakaki Y."/>
            <person name="Hanschen E.R."/>
            <person name="Ferris P.J."/>
            <person name="Michod R.E."/>
            <person name="Olson B.J.S.C."/>
            <person name="Nozaki H."/>
            <person name="Durand P.M."/>
        </authorList>
    </citation>
    <scope>NUCLEOTIDE SEQUENCE [LARGE SCALE GENOMIC DNA]</scope>
    <source>
        <strain evidence="4 5">NIES-571</strain>
    </source>
</reference>
<dbReference type="UniPathway" id="UPA00143"/>
<keyword evidence="1" id="KW-0040">ANK repeat</keyword>
<organism evidence="4 5">
    <name type="scientific">Tetrabaena socialis</name>
    <dbReference type="NCBI Taxonomy" id="47790"/>
    <lineage>
        <taxon>Eukaryota</taxon>
        <taxon>Viridiplantae</taxon>
        <taxon>Chlorophyta</taxon>
        <taxon>core chlorophytes</taxon>
        <taxon>Chlorophyceae</taxon>
        <taxon>CS clade</taxon>
        <taxon>Chlamydomonadales</taxon>
        <taxon>Tetrabaenaceae</taxon>
        <taxon>Tetrabaena</taxon>
    </lineage>
</organism>
<gene>
    <name evidence="4" type="ORF">TSOC_001773</name>
</gene>
<keyword evidence="5" id="KW-1185">Reference proteome</keyword>
<dbReference type="GO" id="GO:0004842">
    <property type="term" value="F:ubiquitin-protein transferase activity"/>
    <property type="evidence" value="ECO:0007669"/>
    <property type="project" value="InterPro"/>
</dbReference>
<sequence length="397" mass="43288">MANQATASPTHTSPTPNTPNSYHWRPQDGWTALHMASEKGPKELVEALLRAGGAAIVAKDKGGRTALHCASKEGHKEVVEALLRAGADVATKDNLSVGVEQHSELMQTIRTLRADLTNIPLEIMRGLESQAATMREHMERLLEEARVMPSHSLANDALLQRHIEAAVVAGLHKAGVLKNAAGASRMEAEEIATALMLELDVLRHDKRVAEEQYLEQVMAVLALQDVHGNSSGSSSQPIAASTSPPHDLHCPITLCLMRDPVTVETGHAFERQAIMQHLAISNINPFTNKPLQTKALTPNIYLRNAIESWLNKHGMTHEQADAAAMGMQTGKTQPRIPPSTPPLRPPWHSDLACRPARTVDERVLLDAAKEGRLLEVDRLLSDPATNPNVQDVVRVKE</sequence>
<dbReference type="InterPro" id="IPR002110">
    <property type="entry name" value="Ankyrin_rpt"/>
</dbReference>
<evidence type="ECO:0000313" key="4">
    <source>
        <dbReference type="EMBL" id="PNH11372.1"/>
    </source>
</evidence>
<dbReference type="SMART" id="SM00504">
    <property type="entry name" value="Ubox"/>
    <property type="match status" value="1"/>
</dbReference>
<dbReference type="PRINTS" id="PR01415">
    <property type="entry name" value="ANKYRIN"/>
</dbReference>
<evidence type="ECO:0000256" key="1">
    <source>
        <dbReference type="PROSITE-ProRule" id="PRU00023"/>
    </source>
</evidence>
<name>A0A2J8AFV4_9CHLO</name>
<accession>A0A2J8AFV4</accession>
<dbReference type="Gene3D" id="3.30.40.10">
    <property type="entry name" value="Zinc/RING finger domain, C3HC4 (zinc finger)"/>
    <property type="match status" value="1"/>
</dbReference>
<dbReference type="Pfam" id="PF04564">
    <property type="entry name" value="U-box"/>
    <property type="match status" value="1"/>
</dbReference>
<proteinExistence type="predicted"/>
<dbReference type="InterPro" id="IPR052085">
    <property type="entry name" value="WD-SAM-U-box"/>
</dbReference>
<feature type="compositionally biased region" description="Low complexity" evidence="2">
    <location>
        <begin position="1"/>
        <end position="21"/>
    </location>
</feature>
<dbReference type="SUPFAM" id="SSF48403">
    <property type="entry name" value="Ankyrin repeat"/>
    <property type="match status" value="1"/>
</dbReference>
<evidence type="ECO:0000259" key="3">
    <source>
        <dbReference type="PROSITE" id="PS51698"/>
    </source>
</evidence>
<dbReference type="Gene3D" id="1.25.40.20">
    <property type="entry name" value="Ankyrin repeat-containing domain"/>
    <property type="match status" value="2"/>
</dbReference>
<dbReference type="PANTHER" id="PTHR46573:SF1">
    <property type="entry name" value="WD REPEAT, SAM AND U-BOX DOMAIN-CONTAINING PROTEIN 1"/>
    <property type="match status" value="1"/>
</dbReference>
<dbReference type="InterPro" id="IPR013083">
    <property type="entry name" value="Znf_RING/FYVE/PHD"/>
</dbReference>
<dbReference type="EMBL" id="PGGS01000031">
    <property type="protein sequence ID" value="PNH11372.1"/>
    <property type="molecule type" value="Genomic_DNA"/>
</dbReference>